<dbReference type="Proteomes" id="UP000543030">
    <property type="component" value="Unassembled WGS sequence"/>
</dbReference>
<dbReference type="InterPro" id="IPR045569">
    <property type="entry name" value="Metalloprtase-TldD/E_C"/>
</dbReference>
<protein>
    <submittedName>
        <fullName evidence="2">Putative Zn-dependent protease</fullName>
    </submittedName>
</protein>
<dbReference type="PANTHER" id="PTHR43666">
    <property type="entry name" value="TLDD PROTEIN"/>
    <property type="match status" value="1"/>
</dbReference>
<proteinExistence type="predicted"/>
<evidence type="ECO:0000313" key="2">
    <source>
        <dbReference type="EMBL" id="MBB5189763.1"/>
    </source>
</evidence>
<dbReference type="AlphaFoldDB" id="A0A840RBH9"/>
<dbReference type="Pfam" id="PF19289">
    <property type="entry name" value="PmbA_TldD_3rd"/>
    <property type="match status" value="1"/>
</dbReference>
<dbReference type="EMBL" id="JACHHN010000001">
    <property type="protein sequence ID" value="MBB5189763.1"/>
    <property type="molecule type" value="Genomic_DNA"/>
</dbReference>
<dbReference type="GO" id="GO:0006508">
    <property type="term" value="P:proteolysis"/>
    <property type="evidence" value="ECO:0007669"/>
    <property type="project" value="UniProtKB-KW"/>
</dbReference>
<feature type="domain" description="Metalloprotease TldD/E C-terminal" evidence="1">
    <location>
        <begin position="221"/>
        <end position="442"/>
    </location>
</feature>
<organism evidence="2 3">
    <name type="scientific">Silvimonas terrae</name>
    <dbReference type="NCBI Taxonomy" id="300266"/>
    <lineage>
        <taxon>Bacteria</taxon>
        <taxon>Pseudomonadati</taxon>
        <taxon>Pseudomonadota</taxon>
        <taxon>Betaproteobacteria</taxon>
        <taxon>Neisseriales</taxon>
        <taxon>Chitinibacteraceae</taxon>
        <taxon>Silvimonas</taxon>
    </lineage>
</organism>
<sequence length="445" mass="48393">MSQQPSQHRAHFYALADHVQHRLQTGEGYTLWLEGETSDFVRFNHGLVRQAGQVAQTYLTVRLVQGQKHISQKIVLSGNAADTDALDRVMVELREALADVEDDPHLLLASQVQSTESVAANQLPPAEDMVADITHAAAGLDLVGILAVGPVYYGFANHHGQRNWQETASWNFDWSLYSHGDKAVKRGSAGFVWDKHAIHAEIDAARTQAALLGHAPKSLTPGAYRAYLTPAALGEIIGMLNWGAFSEKSMRTKRSPLLRLQGNVSFASLVSMREDTAGGLAPRFQQEGFIKPDHVTLIDHGKLAGSLISPRTAREYDIAGNGADGSEAAASFNMLGGELAQADVLKALGTGLYVSNLWYLNYSDRAAGRLTGMTRFACFWVEEGEIVAPLNVMRFDDTLFRMLGSELEALTQETTFLADAGSYGGRSSASMNLPGALLRELKLVL</sequence>
<accession>A0A840RBH9</accession>
<comment type="caution">
    <text evidence="2">The sequence shown here is derived from an EMBL/GenBank/DDBJ whole genome shotgun (WGS) entry which is preliminary data.</text>
</comment>
<keyword evidence="2" id="KW-0645">Protease</keyword>
<dbReference type="PANTHER" id="PTHR43666:SF1">
    <property type="entry name" value="CONSERVED PROTEIN"/>
    <property type="match status" value="1"/>
</dbReference>
<name>A0A840RBH9_9NEIS</name>
<reference evidence="2 3" key="1">
    <citation type="submission" date="2020-08" db="EMBL/GenBank/DDBJ databases">
        <title>Genomic Encyclopedia of Type Strains, Phase IV (KMG-IV): sequencing the most valuable type-strain genomes for metagenomic binning, comparative biology and taxonomic classification.</title>
        <authorList>
            <person name="Goeker M."/>
        </authorList>
    </citation>
    <scope>NUCLEOTIDE SEQUENCE [LARGE SCALE GENOMIC DNA]</scope>
    <source>
        <strain evidence="2 3">DSM 18233</strain>
    </source>
</reference>
<keyword evidence="3" id="KW-1185">Reference proteome</keyword>
<gene>
    <name evidence="2" type="ORF">HNQ50_000473</name>
</gene>
<dbReference type="GO" id="GO:0008237">
    <property type="term" value="F:metallopeptidase activity"/>
    <property type="evidence" value="ECO:0007669"/>
    <property type="project" value="InterPro"/>
</dbReference>
<evidence type="ECO:0000313" key="3">
    <source>
        <dbReference type="Proteomes" id="UP000543030"/>
    </source>
</evidence>
<keyword evidence="2" id="KW-0378">Hydrolase</keyword>
<dbReference type="RefSeq" id="WP_184097131.1">
    <property type="nucleotide sequence ID" value="NZ_JACHHN010000001.1"/>
</dbReference>
<dbReference type="SUPFAM" id="SSF111283">
    <property type="entry name" value="Putative modulator of DNA gyrase, PmbA/TldD"/>
    <property type="match status" value="1"/>
</dbReference>
<evidence type="ECO:0000259" key="1">
    <source>
        <dbReference type="Pfam" id="PF19289"/>
    </source>
</evidence>
<dbReference type="InterPro" id="IPR036059">
    <property type="entry name" value="TldD/PmbA_sf"/>
</dbReference>